<reference evidence="2 3" key="1">
    <citation type="submission" date="2020-08" db="EMBL/GenBank/DDBJ databases">
        <title>Genomic Encyclopedia of Type Strains, Phase IV (KMG-IV): sequencing the most valuable type-strain genomes for metagenomic binning, comparative biology and taxonomic classification.</title>
        <authorList>
            <person name="Goeker M."/>
        </authorList>
    </citation>
    <scope>NUCLEOTIDE SEQUENCE [LARGE SCALE GENOMIC DNA]</scope>
    <source>
        <strain evidence="2 3">DSM 25481</strain>
    </source>
</reference>
<keyword evidence="1" id="KW-0472">Membrane</keyword>
<feature type="transmembrane region" description="Helical" evidence="1">
    <location>
        <begin position="20"/>
        <end position="39"/>
    </location>
</feature>
<sequence length="41" mass="4248">MASRDPFLSSMLAQPAARRVAAAAAVLVLLWGAIAWAIALP</sequence>
<name>A0A7W6CXU1_9HYPH</name>
<evidence type="ECO:0000313" key="2">
    <source>
        <dbReference type="EMBL" id="MBB3973103.1"/>
    </source>
</evidence>
<protein>
    <submittedName>
        <fullName evidence="2">Uncharacterized protein</fullName>
    </submittedName>
</protein>
<gene>
    <name evidence="2" type="ORF">GGR24_001760</name>
</gene>
<dbReference type="Proteomes" id="UP000528964">
    <property type="component" value="Unassembled WGS sequence"/>
</dbReference>
<evidence type="ECO:0000256" key="1">
    <source>
        <dbReference type="SAM" id="Phobius"/>
    </source>
</evidence>
<keyword evidence="1" id="KW-1133">Transmembrane helix</keyword>
<dbReference type="RefSeq" id="WP_281375324.1">
    <property type="nucleotide sequence ID" value="NZ_JACIDR010000002.1"/>
</dbReference>
<organism evidence="2 3">
    <name type="scientific">Hansschlegelia beijingensis</name>
    <dbReference type="NCBI Taxonomy" id="1133344"/>
    <lineage>
        <taxon>Bacteria</taxon>
        <taxon>Pseudomonadati</taxon>
        <taxon>Pseudomonadota</taxon>
        <taxon>Alphaproteobacteria</taxon>
        <taxon>Hyphomicrobiales</taxon>
        <taxon>Methylopilaceae</taxon>
        <taxon>Hansschlegelia</taxon>
    </lineage>
</organism>
<keyword evidence="1" id="KW-0812">Transmembrane</keyword>
<comment type="caution">
    <text evidence="2">The sequence shown here is derived from an EMBL/GenBank/DDBJ whole genome shotgun (WGS) entry which is preliminary data.</text>
</comment>
<proteinExistence type="predicted"/>
<evidence type="ECO:0000313" key="3">
    <source>
        <dbReference type="Proteomes" id="UP000528964"/>
    </source>
</evidence>
<dbReference type="AlphaFoldDB" id="A0A7W6CXU1"/>
<accession>A0A7W6CXU1</accession>
<dbReference type="EMBL" id="JACIDR010000002">
    <property type="protein sequence ID" value="MBB3973103.1"/>
    <property type="molecule type" value="Genomic_DNA"/>
</dbReference>
<keyword evidence="3" id="KW-1185">Reference proteome</keyword>